<gene>
    <name evidence="3" type="ORF">FSB_LOCUS40688</name>
</gene>
<accession>A0A2N9HEP1</accession>
<sequence length="629" mass="70006">MERKDFYQVGIEQEDYQDEEPAEGNLQSEGQNYFSPMHPMEVGNVQTPILYAPANDMPPPIGHILNTYQYPPGTMVNVPNFLQAQSNYIQQPQSNENFMSFGSNFPATYYYHDSGEPSDYNVHNAVQKGSLYHPEEFDGNSFPLSCGGNNEDRYQYNGYRNWTPSVDSRNMNAQYSNIPQSSPSNISFPRLGDNMIGNTNFQGYGLSMGCQTSSNIDYRRTNGTVQFGDSSLGGFRDASCVNADHCNCHQGSEAVSRPSSHREATLSNMNQLSMYRNGSETAAVRSIANGRNSTIRTSQVELSNQGNVSKMSSVLKKRNSSTLQYGNSNNVRTSLVESGNQGDASKVSSVPNTRNSSEVQHVNDNAVKTSQIESSSNSPISRAKGGTKVNIHEVSPAGKPGRALQYWSTKKNNDFMLPVKSQSYCTPSSHQVWQKKAESQTSEKPSKVKMQASEFPSKQIFPTNHIMWDGKTGHAPQCQPTQSRKNFMLPVQKIRSYSTPSSHQIWPKRARSQTSKKPSKQPSKQKFPTNRIKWNGFDDPTTQPLGQNCCICGDDLAFSPTDEELQPSVLPEVAVLSCGHAFHRHCLSLTTTEEQHTANVNIEYIFHPCRICLNNDKAAFGSSRKCILY</sequence>
<feature type="region of interest" description="Disordered" evidence="1">
    <location>
        <begin position="496"/>
        <end position="538"/>
    </location>
</feature>
<evidence type="ECO:0000313" key="3">
    <source>
        <dbReference type="EMBL" id="SPD12806.1"/>
    </source>
</evidence>
<dbReference type="AlphaFoldDB" id="A0A2N9HEP1"/>
<name>A0A2N9HEP1_FAGSY</name>
<organism evidence="3">
    <name type="scientific">Fagus sylvatica</name>
    <name type="common">Beechnut</name>
    <dbReference type="NCBI Taxonomy" id="28930"/>
    <lineage>
        <taxon>Eukaryota</taxon>
        <taxon>Viridiplantae</taxon>
        <taxon>Streptophyta</taxon>
        <taxon>Embryophyta</taxon>
        <taxon>Tracheophyta</taxon>
        <taxon>Spermatophyta</taxon>
        <taxon>Magnoliopsida</taxon>
        <taxon>eudicotyledons</taxon>
        <taxon>Gunneridae</taxon>
        <taxon>Pentapetalae</taxon>
        <taxon>rosids</taxon>
        <taxon>fabids</taxon>
        <taxon>Fagales</taxon>
        <taxon>Fagaceae</taxon>
        <taxon>Fagus</taxon>
    </lineage>
</organism>
<dbReference type="SUPFAM" id="SSF57850">
    <property type="entry name" value="RING/U-box"/>
    <property type="match status" value="1"/>
</dbReference>
<dbReference type="SMART" id="SM00184">
    <property type="entry name" value="RING"/>
    <property type="match status" value="1"/>
</dbReference>
<dbReference type="PANTHER" id="PTHR31150:SF19">
    <property type="entry name" value="RING-TYPE DOMAIN-CONTAINING PROTEIN"/>
    <property type="match status" value="1"/>
</dbReference>
<proteinExistence type="predicted"/>
<dbReference type="Gene3D" id="3.30.40.10">
    <property type="entry name" value="Zinc/RING finger domain, C3HC4 (zinc finger)"/>
    <property type="match status" value="1"/>
</dbReference>
<dbReference type="InterPro" id="IPR013083">
    <property type="entry name" value="Znf_RING/FYVE/PHD"/>
</dbReference>
<feature type="region of interest" description="Disordered" evidence="1">
    <location>
        <begin position="369"/>
        <end position="401"/>
    </location>
</feature>
<protein>
    <recommendedName>
        <fullName evidence="2">RING-type domain-containing protein</fullName>
    </recommendedName>
</protein>
<feature type="compositionally biased region" description="Low complexity" evidence="1">
    <location>
        <begin position="370"/>
        <end position="381"/>
    </location>
</feature>
<dbReference type="EMBL" id="OIVN01003668">
    <property type="protein sequence ID" value="SPD12806.1"/>
    <property type="molecule type" value="Genomic_DNA"/>
</dbReference>
<feature type="compositionally biased region" description="Acidic residues" evidence="1">
    <location>
        <begin position="12"/>
        <end position="22"/>
    </location>
</feature>
<dbReference type="PANTHER" id="PTHR31150">
    <property type="entry name" value="EXPRESSED PROTEIN"/>
    <property type="match status" value="1"/>
</dbReference>
<evidence type="ECO:0000256" key="1">
    <source>
        <dbReference type="SAM" id="MobiDB-lite"/>
    </source>
</evidence>
<feature type="domain" description="RING-type" evidence="2">
    <location>
        <begin position="549"/>
        <end position="612"/>
    </location>
</feature>
<dbReference type="InterPro" id="IPR001841">
    <property type="entry name" value="Znf_RING"/>
</dbReference>
<evidence type="ECO:0000259" key="2">
    <source>
        <dbReference type="SMART" id="SM00184"/>
    </source>
</evidence>
<feature type="region of interest" description="Disordered" evidence="1">
    <location>
        <begin position="304"/>
        <end position="356"/>
    </location>
</feature>
<feature type="compositionally biased region" description="Low complexity" evidence="1">
    <location>
        <begin position="512"/>
        <end position="529"/>
    </location>
</feature>
<feature type="region of interest" description="Disordered" evidence="1">
    <location>
        <begin position="1"/>
        <end position="30"/>
    </location>
</feature>
<reference evidence="3" key="1">
    <citation type="submission" date="2018-02" db="EMBL/GenBank/DDBJ databases">
        <authorList>
            <person name="Cohen D.B."/>
            <person name="Kent A.D."/>
        </authorList>
    </citation>
    <scope>NUCLEOTIDE SEQUENCE</scope>
</reference>
<feature type="compositionally biased region" description="Polar residues" evidence="1">
    <location>
        <begin position="320"/>
        <end position="356"/>
    </location>
</feature>